<proteinExistence type="predicted"/>
<dbReference type="AlphaFoldDB" id="A0A0F7FRQ6"/>
<organism evidence="2 3">
    <name type="scientific">Streptomyces xiamenensis</name>
    <dbReference type="NCBI Taxonomy" id="408015"/>
    <lineage>
        <taxon>Bacteria</taxon>
        <taxon>Bacillati</taxon>
        <taxon>Actinomycetota</taxon>
        <taxon>Actinomycetes</taxon>
        <taxon>Kitasatosporales</taxon>
        <taxon>Streptomycetaceae</taxon>
        <taxon>Streptomyces</taxon>
    </lineage>
</organism>
<dbReference type="PATRIC" id="fig|408015.6.peg.1418"/>
<dbReference type="HOGENOM" id="CLU_2829624_0_0_11"/>
<gene>
    <name evidence="2" type="ORF">SXIM_13840</name>
</gene>
<dbReference type="Proteomes" id="UP000034034">
    <property type="component" value="Chromosome"/>
</dbReference>
<evidence type="ECO:0000313" key="2">
    <source>
        <dbReference type="EMBL" id="AKG42768.1"/>
    </source>
</evidence>
<accession>A0A0F7FRQ6</accession>
<evidence type="ECO:0000256" key="1">
    <source>
        <dbReference type="SAM" id="MobiDB-lite"/>
    </source>
</evidence>
<feature type="region of interest" description="Disordered" evidence="1">
    <location>
        <begin position="32"/>
        <end position="66"/>
    </location>
</feature>
<evidence type="ECO:0000313" key="3">
    <source>
        <dbReference type="Proteomes" id="UP000034034"/>
    </source>
</evidence>
<keyword evidence="3" id="KW-1185">Reference proteome</keyword>
<dbReference type="EMBL" id="CP009922">
    <property type="protein sequence ID" value="AKG42768.1"/>
    <property type="molecule type" value="Genomic_DNA"/>
</dbReference>
<protein>
    <submittedName>
        <fullName evidence="2">Uncharacterized protein</fullName>
    </submittedName>
</protein>
<dbReference type="KEGG" id="sxi:SXIM_13840"/>
<name>A0A0F7FRQ6_9ACTN</name>
<reference evidence="2" key="1">
    <citation type="submission" date="2019-08" db="EMBL/GenBank/DDBJ databases">
        <title>Complete genome sequence of a mangrove-derived Streptomyces xiamenensis.</title>
        <authorList>
            <person name="Xu J."/>
        </authorList>
    </citation>
    <scope>NUCLEOTIDE SEQUENCE</scope>
    <source>
        <strain evidence="2">318</strain>
    </source>
</reference>
<feature type="compositionally biased region" description="Low complexity" evidence="1">
    <location>
        <begin position="32"/>
        <end position="42"/>
    </location>
</feature>
<sequence length="66" mass="6524">MVAAMACRAPAVNRVCAGSGVHPARASPAEAAARASGVPRAPTCHSAAVRTSARSMPLSPRASRAA</sequence>